<feature type="compositionally biased region" description="Low complexity" evidence="5">
    <location>
        <begin position="49"/>
        <end position="60"/>
    </location>
</feature>
<protein>
    <submittedName>
        <fullName evidence="6">Ribosomal protein L22</fullName>
    </submittedName>
</protein>
<organism evidence="6 7">
    <name type="scientific">Aspergillus homomorphus (strain CBS 101889)</name>
    <dbReference type="NCBI Taxonomy" id="1450537"/>
    <lineage>
        <taxon>Eukaryota</taxon>
        <taxon>Fungi</taxon>
        <taxon>Dikarya</taxon>
        <taxon>Ascomycota</taxon>
        <taxon>Pezizomycotina</taxon>
        <taxon>Eurotiomycetes</taxon>
        <taxon>Eurotiomycetidae</taxon>
        <taxon>Eurotiales</taxon>
        <taxon>Aspergillaceae</taxon>
        <taxon>Aspergillus</taxon>
        <taxon>Aspergillus subgen. Circumdati</taxon>
    </lineage>
</organism>
<evidence type="ECO:0000313" key="6">
    <source>
        <dbReference type="EMBL" id="RAL10271.1"/>
    </source>
</evidence>
<dbReference type="EMBL" id="KZ824296">
    <property type="protein sequence ID" value="RAL10271.1"/>
    <property type="molecule type" value="Genomic_DNA"/>
</dbReference>
<keyword evidence="2 4" id="KW-0689">Ribosomal protein</keyword>
<dbReference type="InterPro" id="IPR047867">
    <property type="entry name" value="Ribosomal_uL22_bac/org-type"/>
</dbReference>
<dbReference type="RefSeq" id="XP_025549425.1">
    <property type="nucleotide sequence ID" value="XM_025693973.1"/>
</dbReference>
<dbReference type="GO" id="GO:0003735">
    <property type="term" value="F:structural constituent of ribosome"/>
    <property type="evidence" value="ECO:0007669"/>
    <property type="project" value="InterPro"/>
</dbReference>
<feature type="region of interest" description="Disordered" evidence="5">
    <location>
        <begin position="16"/>
        <end position="143"/>
    </location>
</feature>
<dbReference type="GO" id="GO:0006412">
    <property type="term" value="P:translation"/>
    <property type="evidence" value="ECO:0007669"/>
    <property type="project" value="InterPro"/>
</dbReference>
<sequence>MASMGSVQPYGHLIRSAARTNLTYVPRRTLTSTGIRYAKEDSPNKNKKQNNNGNQQPQQKSDSKPTSAFTSLKNFFFGSGSKTETEKPTIRPTTAPPKREGTLSADSIFGEAETGPKLIPKGRTPSSRKKGDAAREQGEEEEVARTFAVEERNRAMMDAVLDPKPGTRMRWERKMVIREVRRRGRLTQAEKIMRTERESLSKSHFFKTSVKKLGPLARQIAGKNIDEAMLQMRFSKKKAAKDVLEHLEHAKNVAIVRSGMGLGAVQGQGGEESSPKQKQKPVTITLKDGSKKTIADPSAIYIEQAWVNRGPYGSDYDHRARGVINRLRPPHTGLSVVLKEEKTRIREWKERDARDLRRRKAQLWTPLPDRPISQQNQYYSW</sequence>
<dbReference type="Proteomes" id="UP000248961">
    <property type="component" value="Unassembled WGS sequence"/>
</dbReference>
<evidence type="ECO:0000256" key="1">
    <source>
        <dbReference type="ARBA" id="ARBA00009451"/>
    </source>
</evidence>
<dbReference type="CDD" id="cd00336">
    <property type="entry name" value="Ribosomal_L22"/>
    <property type="match status" value="1"/>
</dbReference>
<dbReference type="VEuPathDB" id="FungiDB:BO97DRAFT_394366"/>
<dbReference type="OrthoDB" id="416470at2759"/>
<dbReference type="Pfam" id="PF00237">
    <property type="entry name" value="Ribosomal_L22"/>
    <property type="match status" value="2"/>
</dbReference>
<feature type="compositionally biased region" description="Polar residues" evidence="5">
    <location>
        <begin position="18"/>
        <end position="34"/>
    </location>
</feature>
<dbReference type="AlphaFoldDB" id="A0A395HQQ0"/>
<reference evidence="6 7" key="1">
    <citation type="submission" date="2018-02" db="EMBL/GenBank/DDBJ databases">
        <title>The genomes of Aspergillus section Nigri reveals drivers in fungal speciation.</title>
        <authorList>
            <consortium name="DOE Joint Genome Institute"/>
            <person name="Vesth T.C."/>
            <person name="Nybo J."/>
            <person name="Theobald S."/>
            <person name="Brandl J."/>
            <person name="Frisvad J.C."/>
            <person name="Nielsen K.F."/>
            <person name="Lyhne E.K."/>
            <person name="Kogle M.E."/>
            <person name="Kuo A."/>
            <person name="Riley R."/>
            <person name="Clum A."/>
            <person name="Nolan M."/>
            <person name="Lipzen A."/>
            <person name="Salamov A."/>
            <person name="Henrissat B."/>
            <person name="Wiebenga A."/>
            <person name="De vries R.P."/>
            <person name="Grigoriev I.V."/>
            <person name="Mortensen U.H."/>
            <person name="Andersen M.R."/>
            <person name="Baker S.E."/>
        </authorList>
    </citation>
    <scope>NUCLEOTIDE SEQUENCE [LARGE SCALE GENOMIC DNA]</scope>
    <source>
        <strain evidence="6 7">CBS 101889</strain>
    </source>
</reference>
<dbReference type="STRING" id="1450537.A0A395HQQ0"/>
<evidence type="ECO:0000256" key="3">
    <source>
        <dbReference type="ARBA" id="ARBA00023274"/>
    </source>
</evidence>
<dbReference type="FunFam" id="3.90.470.10:FF:000017">
    <property type="entry name" value="54S ribosomal protein L22, mitochondrial"/>
    <property type="match status" value="1"/>
</dbReference>
<dbReference type="SUPFAM" id="SSF54843">
    <property type="entry name" value="Ribosomal protein L22"/>
    <property type="match status" value="1"/>
</dbReference>
<feature type="compositionally biased region" description="Polar residues" evidence="5">
    <location>
        <begin position="64"/>
        <end position="73"/>
    </location>
</feature>
<dbReference type="GeneID" id="37198262"/>
<gene>
    <name evidence="6" type="ORF">BO97DRAFT_394366</name>
</gene>
<proteinExistence type="inferred from homology"/>
<evidence type="ECO:0000256" key="5">
    <source>
        <dbReference type="SAM" id="MobiDB-lite"/>
    </source>
</evidence>
<dbReference type="PANTHER" id="PTHR13501:SF10">
    <property type="entry name" value="LARGE RIBOSOMAL SUBUNIT PROTEIN UL22M"/>
    <property type="match status" value="1"/>
</dbReference>
<evidence type="ECO:0000313" key="7">
    <source>
        <dbReference type="Proteomes" id="UP000248961"/>
    </source>
</evidence>
<keyword evidence="7" id="KW-1185">Reference proteome</keyword>
<dbReference type="Gene3D" id="3.90.470.10">
    <property type="entry name" value="Ribosomal protein L22/L17"/>
    <property type="match status" value="1"/>
</dbReference>
<dbReference type="GO" id="GO:0015934">
    <property type="term" value="C:large ribosomal subunit"/>
    <property type="evidence" value="ECO:0007669"/>
    <property type="project" value="InterPro"/>
</dbReference>
<name>A0A395HQQ0_ASPHC</name>
<keyword evidence="3 4" id="KW-0687">Ribonucleoprotein</keyword>
<comment type="similarity">
    <text evidence="1 4">Belongs to the universal ribosomal protein uL22 family.</text>
</comment>
<dbReference type="PANTHER" id="PTHR13501">
    <property type="entry name" value="CHLOROPLAST 50S RIBOSOMAL PROTEIN L22-RELATED"/>
    <property type="match status" value="1"/>
</dbReference>
<evidence type="ECO:0000256" key="4">
    <source>
        <dbReference type="RuleBase" id="RU004005"/>
    </source>
</evidence>
<accession>A0A395HQQ0</accession>
<dbReference type="InterPro" id="IPR001063">
    <property type="entry name" value="Ribosomal_uL22"/>
</dbReference>
<dbReference type="InterPro" id="IPR036394">
    <property type="entry name" value="Ribosomal_uL22_sf"/>
</dbReference>
<evidence type="ECO:0000256" key="2">
    <source>
        <dbReference type="ARBA" id="ARBA00022980"/>
    </source>
</evidence>